<dbReference type="GO" id="GO:0044528">
    <property type="term" value="P:regulation of mitochondrial mRNA stability"/>
    <property type="evidence" value="ECO:0007669"/>
    <property type="project" value="TreeGrafter"/>
</dbReference>
<gene>
    <name evidence="2" type="ORF">DTER00134_LOCUS10980</name>
</gene>
<dbReference type="GO" id="GO:0035770">
    <property type="term" value="C:ribonucleoprotein granule"/>
    <property type="evidence" value="ECO:0007669"/>
    <property type="project" value="TreeGrafter"/>
</dbReference>
<feature type="compositionally biased region" description="Basic and acidic residues" evidence="1">
    <location>
        <begin position="66"/>
        <end position="75"/>
    </location>
</feature>
<dbReference type="GO" id="GO:0009507">
    <property type="term" value="C:chloroplast"/>
    <property type="evidence" value="ECO:0007669"/>
    <property type="project" value="GOC"/>
</dbReference>
<dbReference type="PANTHER" id="PTHR21228">
    <property type="entry name" value="FAST LEU-RICH DOMAIN-CONTAINING"/>
    <property type="match status" value="1"/>
</dbReference>
<feature type="compositionally biased region" description="Low complexity" evidence="1">
    <location>
        <begin position="237"/>
        <end position="280"/>
    </location>
</feature>
<feature type="region of interest" description="Disordered" evidence="1">
    <location>
        <begin position="43"/>
        <end position="92"/>
    </location>
</feature>
<evidence type="ECO:0000256" key="1">
    <source>
        <dbReference type="SAM" id="MobiDB-lite"/>
    </source>
</evidence>
<protein>
    <recommendedName>
        <fullName evidence="3">Tbc2 translation factor, chloroplastic</fullName>
    </recommendedName>
</protein>
<sequence>MSILFLPKTVAPKHSSCAQSFIGSCSAPAPVQARVLHVSCTASGVPSTATSNSNQGSTRKRQPRRHERDALKEQARVAGRSSGPTWIQQPASLDATDDSAVLAAIASCRNEQELHTLYAFLRDQQQQQANGHEEYVQSPPSSQTNHLDNFTIPSSHALPQAPTLPDSSPLQPPPHNPHSPHQQHDAQEHKRLPPQQAVHLLARLSQLSPSPALAITPPLDTTLAYDPLPQANSETRSSSSSAPAGYVQPQSQPQQLHQQQVRQQQPQRAQAHRGGAAGSAADKDRGTEVAEEEQAEDAESARAMQKRTQQQHLVESLLSSAMRGLPQLPLASITGLLSALARLGYRCRDSNQNPVAQVAAHLLHRNALLLMYRRDPRALAHTAWALAKLEHDPGPHWISQFLLASSASLPKLTAVDLSATAWSLARWRFRPTTQWLDAYYTRLRQVAPQLKTQGICNVCWALTMLRVPPPRDVAELLMVEAQVQLPFFSATALATLCWSLAALGHKPPMFWLHEVFDNLTRTLPKAPLASRGVPHANVAWALSVWQVSPPSDFLAHLCATATPHLPRMSATSCAVLLTGLADLGHRPKQAWVSLALEEFHKRHSDASPPSLVAVVWAVSRLLQPAGTDSSPPVDWAPPRKWRVRYAHILQDIAWAQSRAFSALEPAQLVDAAVAFADLSFYPGDEWMDRHEAYCNMRVEAFTAYQVRLLGSCMEKLDSIFEGDYLPRDGEVV</sequence>
<dbReference type="GO" id="GO:0005759">
    <property type="term" value="C:mitochondrial matrix"/>
    <property type="evidence" value="ECO:0007669"/>
    <property type="project" value="TreeGrafter"/>
</dbReference>
<proteinExistence type="predicted"/>
<feature type="compositionally biased region" description="Polar residues" evidence="1">
    <location>
        <begin position="43"/>
        <end position="57"/>
    </location>
</feature>
<feature type="compositionally biased region" description="Acidic residues" evidence="1">
    <location>
        <begin position="289"/>
        <end position="298"/>
    </location>
</feature>
<dbReference type="AlphaFoldDB" id="A0A7S3QY49"/>
<dbReference type="GO" id="GO:1901259">
    <property type="term" value="P:chloroplast rRNA processing"/>
    <property type="evidence" value="ECO:0007669"/>
    <property type="project" value="TreeGrafter"/>
</dbReference>
<dbReference type="PANTHER" id="PTHR21228:SF40">
    <property type="entry name" value="LD45607P"/>
    <property type="match status" value="1"/>
</dbReference>
<feature type="compositionally biased region" description="Polar residues" evidence="1">
    <location>
        <begin position="82"/>
        <end position="91"/>
    </location>
</feature>
<dbReference type="GO" id="GO:0003723">
    <property type="term" value="F:RNA binding"/>
    <property type="evidence" value="ECO:0007669"/>
    <property type="project" value="TreeGrafter"/>
</dbReference>
<reference evidence="2" key="1">
    <citation type="submission" date="2021-01" db="EMBL/GenBank/DDBJ databases">
        <authorList>
            <person name="Corre E."/>
            <person name="Pelletier E."/>
            <person name="Niang G."/>
            <person name="Scheremetjew M."/>
            <person name="Finn R."/>
            <person name="Kale V."/>
            <person name="Holt S."/>
            <person name="Cochrane G."/>
            <person name="Meng A."/>
            <person name="Brown T."/>
            <person name="Cohen L."/>
        </authorList>
    </citation>
    <scope>NUCLEOTIDE SEQUENCE</scope>
    <source>
        <strain evidence="2">CCMP1320</strain>
    </source>
</reference>
<dbReference type="GO" id="GO:0000963">
    <property type="term" value="P:mitochondrial RNA processing"/>
    <property type="evidence" value="ECO:0007669"/>
    <property type="project" value="TreeGrafter"/>
</dbReference>
<feature type="region of interest" description="Disordered" evidence="1">
    <location>
        <begin position="224"/>
        <end position="308"/>
    </location>
</feature>
<organism evidence="2">
    <name type="scientific">Dunaliella tertiolecta</name>
    <name type="common">Green alga</name>
    <dbReference type="NCBI Taxonomy" id="3047"/>
    <lineage>
        <taxon>Eukaryota</taxon>
        <taxon>Viridiplantae</taxon>
        <taxon>Chlorophyta</taxon>
        <taxon>core chlorophytes</taxon>
        <taxon>Chlorophyceae</taxon>
        <taxon>CS clade</taxon>
        <taxon>Chlamydomonadales</taxon>
        <taxon>Dunaliellaceae</taxon>
        <taxon>Dunaliella</taxon>
    </lineage>
</organism>
<dbReference type="InterPro" id="IPR050870">
    <property type="entry name" value="FAST_kinase"/>
</dbReference>
<evidence type="ECO:0000313" key="2">
    <source>
        <dbReference type="EMBL" id="CAE0495907.1"/>
    </source>
</evidence>
<feature type="compositionally biased region" description="Polar residues" evidence="1">
    <location>
        <begin position="138"/>
        <end position="154"/>
    </location>
</feature>
<evidence type="ECO:0008006" key="3">
    <source>
        <dbReference type="Google" id="ProtNLM"/>
    </source>
</evidence>
<name>A0A7S3QY49_DUNTE</name>
<dbReference type="EMBL" id="HBIP01018587">
    <property type="protein sequence ID" value="CAE0495907.1"/>
    <property type="molecule type" value="Transcribed_RNA"/>
</dbReference>
<accession>A0A7S3QY49</accession>
<feature type="region of interest" description="Disordered" evidence="1">
    <location>
        <begin position="128"/>
        <end position="190"/>
    </location>
</feature>